<dbReference type="EC" id="2.6.1.1" evidence="4"/>
<evidence type="ECO:0000313" key="11">
    <source>
        <dbReference type="Proteomes" id="UP000228930"/>
    </source>
</evidence>
<feature type="domain" description="Aminotransferase class I/classII large" evidence="9">
    <location>
        <begin position="34"/>
        <end position="394"/>
    </location>
</feature>
<keyword evidence="5 10" id="KW-0032">Aminotransferase</keyword>
<dbReference type="GO" id="GO:0030170">
    <property type="term" value="F:pyridoxal phosphate binding"/>
    <property type="evidence" value="ECO:0007669"/>
    <property type="project" value="InterPro"/>
</dbReference>
<evidence type="ECO:0000256" key="7">
    <source>
        <dbReference type="ARBA" id="ARBA00022898"/>
    </source>
</evidence>
<evidence type="ECO:0000256" key="6">
    <source>
        <dbReference type="ARBA" id="ARBA00022679"/>
    </source>
</evidence>
<comment type="catalytic activity">
    <reaction evidence="8">
        <text>L-aspartate + 2-oxoglutarate = oxaloacetate + L-glutamate</text>
        <dbReference type="Rhea" id="RHEA:21824"/>
        <dbReference type="ChEBI" id="CHEBI:16452"/>
        <dbReference type="ChEBI" id="CHEBI:16810"/>
        <dbReference type="ChEBI" id="CHEBI:29985"/>
        <dbReference type="ChEBI" id="CHEBI:29991"/>
        <dbReference type="EC" id="2.6.1.1"/>
    </reaction>
</comment>
<dbReference type="CDD" id="cd00609">
    <property type="entry name" value="AAT_like"/>
    <property type="match status" value="1"/>
</dbReference>
<evidence type="ECO:0000256" key="1">
    <source>
        <dbReference type="ARBA" id="ARBA00001933"/>
    </source>
</evidence>
<dbReference type="InterPro" id="IPR050596">
    <property type="entry name" value="AspAT/PAT-like"/>
</dbReference>
<evidence type="ECO:0000256" key="5">
    <source>
        <dbReference type="ARBA" id="ARBA00022576"/>
    </source>
</evidence>
<dbReference type="PANTHER" id="PTHR46383:SF1">
    <property type="entry name" value="ASPARTATE AMINOTRANSFERASE"/>
    <property type="match status" value="1"/>
</dbReference>
<comment type="cofactor">
    <cofactor evidence="1">
        <name>pyridoxal 5'-phosphate</name>
        <dbReference type="ChEBI" id="CHEBI:597326"/>
    </cofactor>
</comment>
<dbReference type="Gene3D" id="3.90.1150.10">
    <property type="entry name" value="Aspartate Aminotransferase, domain 1"/>
    <property type="match status" value="1"/>
</dbReference>
<keyword evidence="6 10" id="KW-0808">Transferase</keyword>
<sequence>MNLFQVAQRLTRVKPSPTVTLSARVAALAATGRDVLSLVAGEPDFDTPDHIKAAASAAIGRGETKYTAVDGTPALKDAVASKFLRENGLSYERDQVVVSTGGKQVVYNALTASVSPGDEVVIPAPYWVSYPEIVLLAEGTPVIVPCAAERGFKLAAADLEAAITPRTRWVILNSPSNPSGAAYTRSELKALTDVLLRHPHVWVLTDDIYEHLTYGDFEFVTPAQIEPKLYDRTLTMNGVSKTYCMTGWRIGYGAGPRPLIKAMAAIQSHSTTNPSSISQAAALEALTGSQDFIAGHVSAFEKRRDMIVDGLNSIDGIVCHKPEGAFYVFPSCAEFIGARRPDGGLIASDEDFVLYLLDYAGVGLVHGSAFGMPGHFRLSYAASNQRLEQGLERITAACKQLERIGVAAAVA</sequence>
<dbReference type="Proteomes" id="UP000228930">
    <property type="component" value="Unassembled WGS sequence"/>
</dbReference>
<evidence type="ECO:0000256" key="4">
    <source>
        <dbReference type="ARBA" id="ARBA00012753"/>
    </source>
</evidence>
<comment type="similarity">
    <text evidence="2">Belongs to the class-I pyridoxal-phosphate-dependent aminotransferase family.</text>
</comment>
<dbReference type="InterPro" id="IPR015422">
    <property type="entry name" value="PyrdxlP-dep_Trfase_small"/>
</dbReference>
<proteinExistence type="inferred from homology"/>
<dbReference type="InterPro" id="IPR015421">
    <property type="entry name" value="PyrdxlP-dep_Trfase_major"/>
</dbReference>
<dbReference type="Gene3D" id="3.40.640.10">
    <property type="entry name" value="Type I PLP-dependent aspartate aminotransferase-like (Major domain)"/>
    <property type="match status" value="1"/>
</dbReference>
<dbReference type="AlphaFoldDB" id="A0A2M6UBT7"/>
<dbReference type="GO" id="GO:0004069">
    <property type="term" value="F:L-aspartate:2-oxoglutarate aminotransferase activity"/>
    <property type="evidence" value="ECO:0007669"/>
    <property type="project" value="UniProtKB-EC"/>
</dbReference>
<gene>
    <name evidence="10" type="ORF">TSA1_15250</name>
</gene>
<name>A0A2M6UBT7_9BRAD</name>
<evidence type="ECO:0000313" key="10">
    <source>
        <dbReference type="EMBL" id="PIT01971.1"/>
    </source>
</evidence>
<keyword evidence="7" id="KW-0663">Pyridoxal phosphate</keyword>
<comment type="caution">
    <text evidence="10">The sequence shown here is derived from an EMBL/GenBank/DDBJ whole genome shotgun (WGS) entry which is preliminary data.</text>
</comment>
<organism evidence="10 11">
    <name type="scientific">Bradyrhizobium nitroreducens</name>
    <dbReference type="NCBI Taxonomy" id="709803"/>
    <lineage>
        <taxon>Bacteria</taxon>
        <taxon>Pseudomonadati</taxon>
        <taxon>Pseudomonadota</taxon>
        <taxon>Alphaproteobacteria</taxon>
        <taxon>Hyphomicrobiales</taxon>
        <taxon>Nitrobacteraceae</taxon>
        <taxon>Bradyrhizobium</taxon>
    </lineage>
</organism>
<dbReference type="InterPro" id="IPR004839">
    <property type="entry name" value="Aminotransferase_I/II_large"/>
</dbReference>
<keyword evidence="11" id="KW-1185">Reference proteome</keyword>
<evidence type="ECO:0000256" key="2">
    <source>
        <dbReference type="ARBA" id="ARBA00007441"/>
    </source>
</evidence>
<dbReference type="Pfam" id="PF00155">
    <property type="entry name" value="Aminotran_1_2"/>
    <property type="match status" value="1"/>
</dbReference>
<dbReference type="InterPro" id="IPR015424">
    <property type="entry name" value="PyrdxlP-dep_Trfase"/>
</dbReference>
<evidence type="ECO:0000256" key="3">
    <source>
        <dbReference type="ARBA" id="ARBA00011738"/>
    </source>
</evidence>
<dbReference type="RefSeq" id="WP_430649797.1">
    <property type="nucleotide sequence ID" value="NZ_LFJC01000003.1"/>
</dbReference>
<dbReference type="FunFam" id="3.40.640.10:FF:000033">
    <property type="entry name" value="Aspartate aminotransferase"/>
    <property type="match status" value="1"/>
</dbReference>
<evidence type="ECO:0000256" key="8">
    <source>
        <dbReference type="ARBA" id="ARBA00049185"/>
    </source>
</evidence>
<comment type="subunit">
    <text evidence="3">Homodimer.</text>
</comment>
<evidence type="ECO:0000259" key="9">
    <source>
        <dbReference type="Pfam" id="PF00155"/>
    </source>
</evidence>
<dbReference type="PANTHER" id="PTHR46383">
    <property type="entry name" value="ASPARTATE AMINOTRANSFERASE"/>
    <property type="match status" value="1"/>
</dbReference>
<accession>A0A2M6UBT7</accession>
<reference evidence="10 11" key="1">
    <citation type="submission" date="2015-06" db="EMBL/GenBank/DDBJ databases">
        <title>Comparative genome analysis of nirS-carrying Bradyrhizobium sp. strains.</title>
        <authorList>
            <person name="Ishii S."/>
            <person name="Jang J."/>
            <person name="Nishizawa T."/>
            <person name="Senoo K."/>
        </authorList>
    </citation>
    <scope>NUCLEOTIDE SEQUENCE [LARGE SCALE GENOMIC DNA]</scope>
    <source>
        <strain evidence="10 11">TSA1</strain>
    </source>
</reference>
<protein>
    <recommendedName>
        <fullName evidence="4">aspartate transaminase</fullName>
        <ecNumber evidence="4">2.6.1.1</ecNumber>
    </recommendedName>
</protein>
<dbReference type="EMBL" id="LFJC01000003">
    <property type="protein sequence ID" value="PIT01971.1"/>
    <property type="molecule type" value="Genomic_DNA"/>
</dbReference>
<dbReference type="SUPFAM" id="SSF53383">
    <property type="entry name" value="PLP-dependent transferases"/>
    <property type="match status" value="1"/>
</dbReference>
<dbReference type="GO" id="GO:0006520">
    <property type="term" value="P:amino acid metabolic process"/>
    <property type="evidence" value="ECO:0007669"/>
    <property type="project" value="InterPro"/>
</dbReference>